<dbReference type="GO" id="GO:0004177">
    <property type="term" value="F:aminopeptidase activity"/>
    <property type="evidence" value="ECO:0007669"/>
    <property type="project" value="UniProtKB-EC"/>
</dbReference>
<dbReference type="Pfam" id="PF00561">
    <property type="entry name" value="Abhydrolase_1"/>
    <property type="match status" value="1"/>
</dbReference>
<proteinExistence type="inferred from homology"/>
<keyword evidence="5" id="KW-1185">Reference proteome</keyword>
<dbReference type="RefSeq" id="WP_143987733.1">
    <property type="nucleotide sequence ID" value="NZ_CP041692.1"/>
</dbReference>
<dbReference type="PANTHER" id="PTHR43194:SF2">
    <property type="entry name" value="PEROXISOMAL MEMBRANE PROTEIN LPX1"/>
    <property type="match status" value="1"/>
</dbReference>
<dbReference type="Proteomes" id="UP000319263">
    <property type="component" value="Chromosome"/>
</dbReference>
<dbReference type="InterPro" id="IPR000073">
    <property type="entry name" value="AB_hydrolase_1"/>
</dbReference>
<sequence length="170" mass="18791">MVQTRDPRFPDPSRTGTVPFRGHRTWYRVTGDLDHRSERAPLVVLHGGPGAAHNYTLMMANLANQGRAVIHYDQLGCGESTHLPEAPADFWTVQLFVDELRAVVDHLGVGDRFHLLGQSWGGMLAPEVVLSDPTGWTTCWSRPCCTCSRPSRCRASSRRCRSGRGSSSSC</sequence>
<evidence type="ECO:0000313" key="4">
    <source>
        <dbReference type="EMBL" id="QDP97778.1"/>
    </source>
</evidence>
<dbReference type="KEGG" id="mik:FOE78_19355"/>
<comment type="similarity">
    <text evidence="1">Belongs to the peptidase S33 family.</text>
</comment>
<dbReference type="PANTHER" id="PTHR43194">
    <property type="entry name" value="HYDROLASE ALPHA/BETA FOLD FAMILY"/>
    <property type="match status" value="1"/>
</dbReference>
<reference evidence="4 5" key="1">
    <citation type="submission" date="2019-07" db="EMBL/GenBank/DDBJ databases">
        <title>Microlunatus dokdonensis sp. nov. isolated from the rhizospheric soil of the wild plant Elymus tsukushiensis.</title>
        <authorList>
            <person name="Ghim S.-Y."/>
            <person name="Hwang Y.-J."/>
            <person name="Son J.-S."/>
            <person name="Shin J.-H."/>
        </authorList>
    </citation>
    <scope>NUCLEOTIDE SEQUENCE [LARGE SCALE GENOMIC DNA]</scope>
    <source>
        <strain evidence="4 5">KUDC0627</strain>
    </source>
</reference>
<evidence type="ECO:0000256" key="2">
    <source>
        <dbReference type="ARBA" id="ARBA00022801"/>
    </source>
</evidence>
<protein>
    <submittedName>
        <fullName evidence="4">Alpha/beta fold hydrolase</fullName>
    </submittedName>
</protein>
<gene>
    <name evidence="4" type="ORF">FOE78_19355</name>
</gene>
<dbReference type="Gene3D" id="3.40.50.1820">
    <property type="entry name" value="alpha/beta hydrolase"/>
    <property type="match status" value="1"/>
</dbReference>
<feature type="domain" description="AB hydrolase-1" evidence="3">
    <location>
        <begin position="41"/>
        <end position="125"/>
    </location>
</feature>
<evidence type="ECO:0000313" key="5">
    <source>
        <dbReference type="Proteomes" id="UP000319263"/>
    </source>
</evidence>
<dbReference type="SUPFAM" id="SSF53474">
    <property type="entry name" value="alpha/beta-Hydrolases"/>
    <property type="match status" value="1"/>
</dbReference>
<evidence type="ECO:0000256" key="1">
    <source>
        <dbReference type="ARBA" id="ARBA00010088"/>
    </source>
</evidence>
<dbReference type="InterPro" id="IPR029058">
    <property type="entry name" value="AB_hydrolase_fold"/>
</dbReference>
<dbReference type="InterPro" id="IPR050228">
    <property type="entry name" value="Carboxylesterase_BioH"/>
</dbReference>
<dbReference type="InterPro" id="IPR002410">
    <property type="entry name" value="Peptidase_S33"/>
</dbReference>
<name>A0A516Q2Y5_9ACTN</name>
<dbReference type="OrthoDB" id="9801162at2"/>
<dbReference type="PRINTS" id="PR00793">
    <property type="entry name" value="PROAMNOPTASE"/>
</dbReference>
<accession>A0A516Q2Y5</accession>
<dbReference type="EMBL" id="CP041692">
    <property type="protein sequence ID" value="QDP97778.1"/>
    <property type="molecule type" value="Genomic_DNA"/>
</dbReference>
<evidence type="ECO:0000259" key="3">
    <source>
        <dbReference type="Pfam" id="PF00561"/>
    </source>
</evidence>
<dbReference type="AlphaFoldDB" id="A0A516Q2Y5"/>
<dbReference type="GO" id="GO:0006508">
    <property type="term" value="P:proteolysis"/>
    <property type="evidence" value="ECO:0007669"/>
    <property type="project" value="InterPro"/>
</dbReference>
<organism evidence="4 5">
    <name type="scientific">Microlunatus elymi</name>
    <dbReference type="NCBI Taxonomy" id="2596828"/>
    <lineage>
        <taxon>Bacteria</taxon>
        <taxon>Bacillati</taxon>
        <taxon>Actinomycetota</taxon>
        <taxon>Actinomycetes</taxon>
        <taxon>Propionibacteriales</taxon>
        <taxon>Propionibacteriaceae</taxon>
        <taxon>Microlunatus</taxon>
    </lineage>
</organism>
<keyword evidence="2 4" id="KW-0378">Hydrolase</keyword>